<protein>
    <submittedName>
        <fullName evidence="1">Uncharacterized protein</fullName>
    </submittedName>
</protein>
<name>A0A8X6YFC1_9ARAC</name>
<proteinExistence type="predicted"/>
<dbReference type="EMBL" id="BMAV01017721">
    <property type="protein sequence ID" value="GFY69617.1"/>
    <property type="molecule type" value="Genomic_DNA"/>
</dbReference>
<organism evidence="1 2">
    <name type="scientific">Trichonephila inaurata madagascariensis</name>
    <dbReference type="NCBI Taxonomy" id="2747483"/>
    <lineage>
        <taxon>Eukaryota</taxon>
        <taxon>Metazoa</taxon>
        <taxon>Ecdysozoa</taxon>
        <taxon>Arthropoda</taxon>
        <taxon>Chelicerata</taxon>
        <taxon>Arachnida</taxon>
        <taxon>Araneae</taxon>
        <taxon>Araneomorphae</taxon>
        <taxon>Entelegynae</taxon>
        <taxon>Araneoidea</taxon>
        <taxon>Nephilidae</taxon>
        <taxon>Trichonephila</taxon>
        <taxon>Trichonephila inaurata</taxon>
    </lineage>
</organism>
<reference evidence="1" key="1">
    <citation type="submission" date="2020-08" db="EMBL/GenBank/DDBJ databases">
        <title>Multicomponent nature underlies the extraordinary mechanical properties of spider dragline silk.</title>
        <authorList>
            <person name="Kono N."/>
            <person name="Nakamura H."/>
            <person name="Mori M."/>
            <person name="Yoshida Y."/>
            <person name="Ohtoshi R."/>
            <person name="Malay A.D."/>
            <person name="Moran D.A.P."/>
            <person name="Tomita M."/>
            <person name="Numata K."/>
            <person name="Arakawa K."/>
        </authorList>
    </citation>
    <scope>NUCLEOTIDE SEQUENCE</scope>
</reference>
<dbReference type="AlphaFoldDB" id="A0A8X6YFC1"/>
<dbReference type="Proteomes" id="UP000886998">
    <property type="component" value="Unassembled WGS sequence"/>
</dbReference>
<keyword evidence="2" id="KW-1185">Reference proteome</keyword>
<accession>A0A8X6YFC1</accession>
<sequence>MEYRHLTVGVVLVVNSGDRIVVSSARCLPDVGIDASRQCGHPEGSCGRPQGAFGPGVFLECGSCAEVVREVAEPCSGVL</sequence>
<evidence type="ECO:0000313" key="2">
    <source>
        <dbReference type="Proteomes" id="UP000886998"/>
    </source>
</evidence>
<gene>
    <name evidence="1" type="ORF">TNIN_328651</name>
</gene>
<comment type="caution">
    <text evidence="1">The sequence shown here is derived from an EMBL/GenBank/DDBJ whole genome shotgun (WGS) entry which is preliminary data.</text>
</comment>
<evidence type="ECO:0000313" key="1">
    <source>
        <dbReference type="EMBL" id="GFY69617.1"/>
    </source>
</evidence>